<evidence type="ECO:0000256" key="1">
    <source>
        <dbReference type="SAM" id="Phobius"/>
    </source>
</evidence>
<organism evidence="2 3">
    <name type="scientific">Leptospira vanthielii</name>
    <dbReference type="NCBI Taxonomy" id="293085"/>
    <lineage>
        <taxon>Bacteria</taxon>
        <taxon>Pseudomonadati</taxon>
        <taxon>Spirochaetota</taxon>
        <taxon>Spirochaetia</taxon>
        <taxon>Leptospirales</taxon>
        <taxon>Leptospiraceae</taxon>
        <taxon>Leptospira</taxon>
    </lineage>
</organism>
<keyword evidence="1" id="KW-0812">Transmembrane</keyword>
<keyword evidence="3" id="KW-1185">Reference proteome</keyword>
<gene>
    <name evidence="2" type="ORF">EHQ95_08590</name>
</gene>
<keyword evidence="1" id="KW-0472">Membrane</keyword>
<evidence type="ECO:0000313" key="2">
    <source>
        <dbReference type="EMBL" id="TGM57265.1"/>
    </source>
</evidence>
<proteinExistence type="predicted"/>
<protein>
    <recommendedName>
        <fullName evidence="4">DUF5683 domain-containing protein</fullName>
    </recommendedName>
</protein>
<sequence length="232" mass="26909">MVKIKFFLLLFIFFFNLGTIYANEKKFTEGKILYENNFAVDAEYLDLGDGSIFIRDANVGYPIPKSKVVNIVDKNFYDTVKSKSKLSASLESFYRFEAGSHYQYEYNNQGNYFLNDEFIRPLKIGLLLLTAYTYSSALQANQKLGDSIYGLNSSDKQDTFQQRNREFVISAFLTTSIFLGSSIIAYIRFGKDSSWNDLRIPERAEISIDELQNRIQNDNVGKRIDLKYEMRF</sequence>
<comment type="caution">
    <text evidence="2">The sequence shown here is derived from an EMBL/GenBank/DDBJ whole genome shotgun (WGS) entry which is preliminary data.</text>
</comment>
<dbReference type="Proteomes" id="UP000298112">
    <property type="component" value="Unassembled WGS sequence"/>
</dbReference>
<feature type="transmembrane region" description="Helical" evidence="1">
    <location>
        <begin position="167"/>
        <end position="189"/>
    </location>
</feature>
<evidence type="ECO:0000313" key="3">
    <source>
        <dbReference type="Proteomes" id="UP000298112"/>
    </source>
</evidence>
<accession>A0ABY2NQI5</accession>
<reference evidence="3" key="1">
    <citation type="journal article" date="2019" name="PLoS Negl. Trop. Dis.">
        <title>Revisiting the worldwide diversity of Leptospira species in the environment.</title>
        <authorList>
            <person name="Vincent A.T."/>
            <person name="Schiettekatte O."/>
            <person name="Bourhy P."/>
            <person name="Veyrier F.J."/>
            <person name="Picardeau M."/>
        </authorList>
    </citation>
    <scope>NUCLEOTIDE SEQUENCE [LARGE SCALE GENOMIC DNA]</scope>
    <source>
        <strain evidence="3">201601955</strain>
    </source>
</reference>
<evidence type="ECO:0008006" key="4">
    <source>
        <dbReference type="Google" id="ProtNLM"/>
    </source>
</evidence>
<keyword evidence="1" id="KW-1133">Transmembrane helix</keyword>
<dbReference type="RefSeq" id="WP_135658367.1">
    <property type="nucleotide sequence ID" value="NZ_RQHF01000016.1"/>
</dbReference>
<name>A0ABY2NQI5_9LEPT</name>
<dbReference type="EMBL" id="RQHF01000016">
    <property type="protein sequence ID" value="TGM57265.1"/>
    <property type="molecule type" value="Genomic_DNA"/>
</dbReference>